<dbReference type="EMBL" id="JBBDHD010000134">
    <property type="protein sequence ID" value="MFH7599559.1"/>
    <property type="molecule type" value="Genomic_DNA"/>
</dbReference>
<proteinExistence type="predicted"/>
<reference evidence="2 3" key="1">
    <citation type="submission" date="2024-03" db="EMBL/GenBank/DDBJ databases">
        <title>Whole genome sequencing of Streptomyces racemochromogenes, to identify antimicrobial biosynthetic gene clusters.</title>
        <authorList>
            <person name="Suryawanshi P."/>
            <person name="Krishnaraj P.U."/>
            <person name="Arun Y.P."/>
            <person name="Suryawanshi M.P."/>
            <person name="Rakshit O."/>
        </authorList>
    </citation>
    <scope>NUCLEOTIDE SEQUENCE [LARGE SCALE GENOMIC DNA]</scope>
    <source>
        <strain evidence="2 3">AUDT626</strain>
    </source>
</reference>
<protein>
    <submittedName>
        <fullName evidence="2">Uncharacterized protein</fullName>
    </submittedName>
</protein>
<sequence length="156" mass="15764">MDGGVSGELAAYLCEAVYGSRVVITPAVCEGCGGREFLVLAGDRGVERECSACCGRAFLADREDVRTEGFWDDGSGWAVCPCGGGEFEAALAFSFDGAGSVRSVTAGLRCVEDGTCGICAGPRGPAEAGRSKLGSLRPSGGESGGQAGGRRGGWEP</sequence>
<organism evidence="2 3">
    <name type="scientific">Streptomyces racemochromogenes</name>
    <dbReference type="NCBI Taxonomy" id="67353"/>
    <lineage>
        <taxon>Bacteria</taxon>
        <taxon>Bacillati</taxon>
        <taxon>Actinomycetota</taxon>
        <taxon>Actinomycetes</taxon>
        <taxon>Kitasatosporales</taxon>
        <taxon>Streptomycetaceae</taxon>
        <taxon>Streptomyces</taxon>
    </lineage>
</organism>
<accession>A0ABW7PMB4</accession>
<name>A0ABW7PMB4_9ACTN</name>
<feature type="region of interest" description="Disordered" evidence="1">
    <location>
        <begin position="122"/>
        <end position="156"/>
    </location>
</feature>
<evidence type="ECO:0000313" key="2">
    <source>
        <dbReference type="EMBL" id="MFH7599559.1"/>
    </source>
</evidence>
<evidence type="ECO:0000313" key="3">
    <source>
        <dbReference type="Proteomes" id="UP001610631"/>
    </source>
</evidence>
<feature type="compositionally biased region" description="Gly residues" evidence="1">
    <location>
        <begin position="141"/>
        <end position="156"/>
    </location>
</feature>
<keyword evidence="3" id="KW-1185">Reference proteome</keyword>
<evidence type="ECO:0000256" key="1">
    <source>
        <dbReference type="SAM" id="MobiDB-lite"/>
    </source>
</evidence>
<dbReference type="Proteomes" id="UP001610631">
    <property type="component" value="Unassembled WGS sequence"/>
</dbReference>
<gene>
    <name evidence="2" type="ORF">WDV06_31335</name>
</gene>
<dbReference type="RefSeq" id="WP_395513192.1">
    <property type="nucleotide sequence ID" value="NZ_JBBDHD010000134.1"/>
</dbReference>
<comment type="caution">
    <text evidence="2">The sequence shown here is derived from an EMBL/GenBank/DDBJ whole genome shotgun (WGS) entry which is preliminary data.</text>
</comment>